<gene>
    <name evidence="6" type="ORF">R2601_13154</name>
</gene>
<accession>Q0FRT3</accession>
<dbReference type="InterPro" id="IPR023187">
    <property type="entry name" value="Tscrpt_reg_MarR-type_CS"/>
</dbReference>
<dbReference type="GO" id="GO:0003700">
    <property type="term" value="F:DNA-binding transcription factor activity"/>
    <property type="evidence" value="ECO:0007669"/>
    <property type="project" value="InterPro"/>
</dbReference>
<dbReference type="GO" id="GO:0003677">
    <property type="term" value="F:DNA binding"/>
    <property type="evidence" value="ECO:0007669"/>
    <property type="project" value="UniProtKB-KW"/>
</dbReference>
<dbReference type="InterPro" id="IPR036390">
    <property type="entry name" value="WH_DNA-bd_sf"/>
</dbReference>
<dbReference type="SUPFAM" id="SSF46785">
    <property type="entry name" value="Winged helix' DNA-binding domain"/>
    <property type="match status" value="1"/>
</dbReference>
<sequence>MMTDLYDLPGHLIRRMHQISVSAFAAETKAAGFDLTPMQFAALCMLEENPGIEQATLAGLVAIDRATIGGVVARLEARGLLERSVSRTDRRARVLTLTETGAALLRDVRPVVRRAQEVMLKQLGPGERDTLVTLLSKVTTAENDLSRAPLRPAEGAATSGKPSQNG</sequence>
<dbReference type="InterPro" id="IPR036388">
    <property type="entry name" value="WH-like_DNA-bd_sf"/>
</dbReference>
<evidence type="ECO:0000259" key="5">
    <source>
        <dbReference type="PROSITE" id="PS50995"/>
    </source>
</evidence>
<dbReference type="STRING" id="314265.R2601_13154"/>
<evidence type="ECO:0000256" key="2">
    <source>
        <dbReference type="ARBA" id="ARBA00023125"/>
    </source>
</evidence>
<dbReference type="Pfam" id="PF01047">
    <property type="entry name" value="MarR"/>
    <property type="match status" value="1"/>
</dbReference>
<feature type="domain" description="HTH marR-type" evidence="5">
    <location>
        <begin position="2"/>
        <end position="140"/>
    </location>
</feature>
<dbReference type="eggNOG" id="COG1846">
    <property type="taxonomic scope" value="Bacteria"/>
</dbReference>
<name>Q0FRT3_SALBH</name>
<dbReference type="InterPro" id="IPR039422">
    <property type="entry name" value="MarR/SlyA-like"/>
</dbReference>
<keyword evidence="2" id="KW-0238">DNA-binding</keyword>
<dbReference type="HOGENOM" id="CLU_083287_4_0_5"/>
<feature type="region of interest" description="Disordered" evidence="4">
    <location>
        <begin position="143"/>
        <end position="166"/>
    </location>
</feature>
<dbReference type="PANTHER" id="PTHR33164">
    <property type="entry name" value="TRANSCRIPTIONAL REGULATOR, MARR FAMILY"/>
    <property type="match status" value="1"/>
</dbReference>
<evidence type="ECO:0000256" key="1">
    <source>
        <dbReference type="ARBA" id="ARBA00023015"/>
    </source>
</evidence>
<keyword evidence="3" id="KW-0804">Transcription</keyword>
<dbReference type="PANTHER" id="PTHR33164:SF95">
    <property type="entry name" value="TRANSCRIPTIONAL REGULATOR"/>
    <property type="match status" value="1"/>
</dbReference>
<dbReference type="AlphaFoldDB" id="Q0FRT3"/>
<dbReference type="PROSITE" id="PS50995">
    <property type="entry name" value="HTH_MARR_2"/>
    <property type="match status" value="1"/>
</dbReference>
<dbReference type="Proteomes" id="UP000006230">
    <property type="component" value="Unassembled WGS sequence"/>
</dbReference>
<proteinExistence type="predicted"/>
<evidence type="ECO:0000313" key="7">
    <source>
        <dbReference type="Proteomes" id="UP000006230"/>
    </source>
</evidence>
<dbReference type="EMBL" id="AATQ01000011">
    <property type="protein sequence ID" value="EAU46771.1"/>
    <property type="molecule type" value="Genomic_DNA"/>
</dbReference>
<dbReference type="SMART" id="SM00347">
    <property type="entry name" value="HTH_MARR"/>
    <property type="match status" value="1"/>
</dbReference>
<keyword evidence="1" id="KW-0805">Transcription regulation</keyword>
<dbReference type="GO" id="GO:0006950">
    <property type="term" value="P:response to stress"/>
    <property type="evidence" value="ECO:0007669"/>
    <property type="project" value="TreeGrafter"/>
</dbReference>
<reference evidence="6 7" key="1">
    <citation type="journal article" date="2010" name="J. Bacteriol.">
        <title>Genome sequences of Pelagibaca bermudensis HTCC2601T and Maritimibacter alkaliphilus HTCC2654T, the type strains of two marine Roseobacter genera.</title>
        <authorList>
            <person name="Thrash J.C."/>
            <person name="Cho J.C."/>
            <person name="Ferriera S."/>
            <person name="Johnson J."/>
            <person name="Vergin K.L."/>
            <person name="Giovannoni S.J."/>
        </authorList>
    </citation>
    <scope>NUCLEOTIDE SEQUENCE [LARGE SCALE GENOMIC DNA]</scope>
    <source>
        <strain evidence="7">DSM 26914 / JCM 13377 / KCTC 12554 / HTCC2601</strain>
    </source>
</reference>
<evidence type="ECO:0000313" key="6">
    <source>
        <dbReference type="EMBL" id="EAU46771.1"/>
    </source>
</evidence>
<evidence type="ECO:0000256" key="3">
    <source>
        <dbReference type="ARBA" id="ARBA00023163"/>
    </source>
</evidence>
<comment type="caution">
    <text evidence="6">The sequence shown here is derived from an EMBL/GenBank/DDBJ whole genome shotgun (WGS) entry which is preliminary data.</text>
</comment>
<evidence type="ECO:0000256" key="4">
    <source>
        <dbReference type="SAM" id="MobiDB-lite"/>
    </source>
</evidence>
<dbReference type="PRINTS" id="PR00598">
    <property type="entry name" value="HTHMARR"/>
</dbReference>
<dbReference type="Gene3D" id="1.10.10.10">
    <property type="entry name" value="Winged helix-like DNA-binding domain superfamily/Winged helix DNA-binding domain"/>
    <property type="match status" value="1"/>
</dbReference>
<protein>
    <submittedName>
        <fullName evidence="6">Transcriptional regulatory protein</fullName>
    </submittedName>
</protein>
<dbReference type="InterPro" id="IPR000835">
    <property type="entry name" value="HTH_MarR-typ"/>
</dbReference>
<dbReference type="PROSITE" id="PS01117">
    <property type="entry name" value="HTH_MARR_1"/>
    <property type="match status" value="1"/>
</dbReference>
<keyword evidence="7" id="KW-1185">Reference proteome</keyword>
<organism evidence="6 7">
    <name type="scientific">Salipiger bermudensis (strain DSM 26914 / JCM 13377 / KCTC 12554 / HTCC2601)</name>
    <name type="common">Pelagibaca bermudensis</name>
    <dbReference type="NCBI Taxonomy" id="314265"/>
    <lineage>
        <taxon>Bacteria</taxon>
        <taxon>Pseudomonadati</taxon>
        <taxon>Pseudomonadota</taxon>
        <taxon>Alphaproteobacteria</taxon>
        <taxon>Rhodobacterales</taxon>
        <taxon>Roseobacteraceae</taxon>
        <taxon>Salipiger</taxon>
    </lineage>
</organism>